<feature type="region of interest" description="Disordered" evidence="1">
    <location>
        <begin position="1"/>
        <end position="56"/>
    </location>
</feature>
<dbReference type="EMBL" id="JAGXEW010000079">
    <property type="protein sequence ID" value="KAK1149133.1"/>
    <property type="molecule type" value="Genomic_DNA"/>
</dbReference>
<protein>
    <submittedName>
        <fullName evidence="2">Uncharacterized protein</fullName>
    </submittedName>
</protein>
<proteinExistence type="predicted"/>
<accession>A0AAD8CF68</accession>
<gene>
    <name evidence="2" type="ORF">AOXY_G34835</name>
</gene>
<dbReference type="Proteomes" id="UP001230051">
    <property type="component" value="Unassembled WGS sequence"/>
</dbReference>
<feature type="compositionally biased region" description="Basic and acidic residues" evidence="1">
    <location>
        <begin position="32"/>
        <end position="43"/>
    </location>
</feature>
<comment type="caution">
    <text evidence="2">The sequence shown here is derived from an EMBL/GenBank/DDBJ whole genome shotgun (WGS) entry which is preliminary data.</text>
</comment>
<keyword evidence="3" id="KW-1185">Reference proteome</keyword>
<organism evidence="2 3">
    <name type="scientific">Acipenser oxyrinchus oxyrinchus</name>
    <dbReference type="NCBI Taxonomy" id="40147"/>
    <lineage>
        <taxon>Eukaryota</taxon>
        <taxon>Metazoa</taxon>
        <taxon>Chordata</taxon>
        <taxon>Craniata</taxon>
        <taxon>Vertebrata</taxon>
        <taxon>Euteleostomi</taxon>
        <taxon>Actinopterygii</taxon>
        <taxon>Chondrostei</taxon>
        <taxon>Acipenseriformes</taxon>
        <taxon>Acipenseridae</taxon>
        <taxon>Acipenser</taxon>
    </lineage>
</organism>
<evidence type="ECO:0000313" key="3">
    <source>
        <dbReference type="Proteomes" id="UP001230051"/>
    </source>
</evidence>
<evidence type="ECO:0000256" key="1">
    <source>
        <dbReference type="SAM" id="MobiDB-lite"/>
    </source>
</evidence>
<sequence>MASRADGADAAELEERQRDRMDAVAGSSAERTTAEEREGERENMQGGSAGSFDYFTHPQSKELDTFFCYHPNTVGQTEDVSLGWIQGQNNK</sequence>
<reference evidence="2" key="1">
    <citation type="submission" date="2022-02" db="EMBL/GenBank/DDBJ databases">
        <title>Atlantic sturgeon de novo genome assembly.</title>
        <authorList>
            <person name="Stock M."/>
            <person name="Klopp C."/>
            <person name="Guiguen Y."/>
            <person name="Cabau C."/>
            <person name="Parinello H."/>
            <person name="Santidrian Yebra-Pimentel E."/>
            <person name="Kuhl H."/>
            <person name="Dirks R.P."/>
            <person name="Guessner J."/>
            <person name="Wuertz S."/>
            <person name="Du K."/>
            <person name="Schartl M."/>
        </authorList>
    </citation>
    <scope>NUCLEOTIDE SEQUENCE</scope>
    <source>
        <strain evidence="2">STURGEONOMICS-FGT-2020</strain>
        <tissue evidence="2">Whole blood</tissue>
    </source>
</reference>
<name>A0AAD8CF68_ACIOX</name>
<feature type="compositionally biased region" description="Basic and acidic residues" evidence="1">
    <location>
        <begin position="13"/>
        <end position="22"/>
    </location>
</feature>
<evidence type="ECO:0000313" key="2">
    <source>
        <dbReference type="EMBL" id="KAK1149133.1"/>
    </source>
</evidence>
<dbReference type="AlphaFoldDB" id="A0AAD8CF68"/>